<dbReference type="RefSeq" id="XP_628700.1">
    <property type="nucleotide sequence ID" value="XM_628698.1"/>
</dbReference>
<organism evidence="2 3">
    <name type="scientific">Dictyostelium discoideum</name>
    <name type="common">Social amoeba</name>
    <dbReference type="NCBI Taxonomy" id="44689"/>
    <lineage>
        <taxon>Eukaryota</taxon>
        <taxon>Amoebozoa</taxon>
        <taxon>Evosea</taxon>
        <taxon>Eumycetozoa</taxon>
        <taxon>Dictyostelia</taxon>
        <taxon>Dictyosteliales</taxon>
        <taxon>Dictyosteliaceae</taxon>
        <taxon>Dictyostelium</taxon>
    </lineage>
</organism>
<gene>
    <name evidence="2" type="ORF">DDB_G0294388</name>
</gene>
<dbReference type="VEuPathDB" id="AmoebaDB:DDB_G0294388"/>
<proteinExistence type="predicted"/>
<dbReference type="InParanoid" id="Q54AK2"/>
<sequence length="1004" mass="118545">MKIKTHVKTFNHIKLLLKKSKEFNNNSFKLIDYVKEINGETFFDDNKLIKDDDDNFKSSYNYTSVKLNDYDDLRETSFLNSFQQEVFYNFIFYPALFQIYSSTNDFNRLSSLPKEFGYFKDCRKSIYNNQLIMSSVSLSNNQLLNLSNLIKLNIYKYKNFVFSNKNHTKLNDEITLSGQSFLNIKFLINGFGDKLNITNKNPIESYSVFFERDSLCQLFKLLFKKLNVKEDCQSEGNIYQTIGIRSEVKNYNLDIMKAQAYSTKKGPLKLNSSGGGSDKSFKGSTGSDQCGPSKRFSCQSIEKAALEFGFSESFIDANIKRSGGSISLGQSIVKIPKGFLKSYLILIQYFETSYNQRTSSRIEFRCGHDFFNQFLNQENYFLLLLLSRINFIQFKSESFFKIQSMMLKSYRFILIELSKTLNFIGFKSNEEFIKLKRKLSIDKSTIKINQLERNKVLNFHPLLLPIRLSIQFIVQLFQGLISSIFFNKEIVNRDIFKFLNLDLNSKLNGFFSISFENSIKLFKPSNNQFISLNEEKIGDLPILSSNNIKEDYLFNDNSINFNILNGRSNQIYLIMFPFLIFENNQEIIKSITTLNYKIDTNERFNDRFNNSNCNLLIRILNNFNINQNHYLKRREVKLTYSNIESEEFKLYYNSYGSSKVNQFILTDEISECTSKIELINYLKPFYPIVIYEPIKLLKYSSNNSKTITSRNTSSIFKLFHLDFITINNDIFKSIIDFDSISIIKKHLEDNFDNFYSNLLLFKSIKSRNEIDKYMLQILYSIFDYLKEIHPIYFMEEDSDSRIKKVSLALKLYNHFLVTLIKMIEERFNENSTINNNQNTKENINLLKYELLISISTFLIIMDYDYIIRYQIKEYFKLKDDFDKENYNYHRIDERFFNYNLGFSMVSIKNSKEKNFINSFNHFIFSKQPFFLKGYSNIFIFSNEIINRSNDNKLDLERFYSICFKKLKINCDIMFISSSSNSLVYYRKDNNLNPVIVGKLTTNFK</sequence>
<evidence type="ECO:0000313" key="3">
    <source>
        <dbReference type="Proteomes" id="UP000002195"/>
    </source>
</evidence>
<keyword evidence="3" id="KW-1185">Reference proteome</keyword>
<dbReference type="Proteomes" id="UP000002195">
    <property type="component" value="Unassembled WGS sequence"/>
</dbReference>
<dbReference type="EMBL" id="AAFI02000261">
    <property type="protein sequence ID" value="EAL60287.1"/>
    <property type="molecule type" value="Genomic_DNA"/>
</dbReference>
<dbReference type="GeneID" id="3385364"/>
<dbReference type="HOGENOM" id="CLU_299068_0_0_1"/>
<evidence type="ECO:0000256" key="1">
    <source>
        <dbReference type="SAM" id="MobiDB-lite"/>
    </source>
</evidence>
<reference evidence="2 3" key="1">
    <citation type="journal article" date="2005" name="Nature">
        <title>The genome of the social amoeba Dictyostelium discoideum.</title>
        <authorList>
            <consortium name="The Dictyostelium discoideum Sequencing Consortium"/>
            <person name="Eichinger L."/>
            <person name="Pachebat J.A."/>
            <person name="Glockner G."/>
            <person name="Rajandream M.A."/>
            <person name="Sucgang R."/>
            <person name="Berriman M."/>
            <person name="Song J."/>
            <person name="Olsen R."/>
            <person name="Szafranski K."/>
            <person name="Xu Q."/>
            <person name="Tunggal B."/>
            <person name="Kummerfeld S."/>
            <person name="Madera M."/>
            <person name="Konfortov B.A."/>
            <person name="Rivero F."/>
            <person name="Bankier A.T."/>
            <person name="Lehmann R."/>
            <person name="Hamlin N."/>
            <person name="Davies R."/>
            <person name="Gaudet P."/>
            <person name="Fey P."/>
            <person name="Pilcher K."/>
            <person name="Chen G."/>
            <person name="Saunders D."/>
            <person name="Sodergren E."/>
            <person name="Davis P."/>
            <person name="Kerhornou A."/>
            <person name="Nie X."/>
            <person name="Hall N."/>
            <person name="Anjard C."/>
            <person name="Hemphill L."/>
            <person name="Bason N."/>
            <person name="Farbrother P."/>
            <person name="Desany B."/>
            <person name="Just E."/>
            <person name="Morio T."/>
            <person name="Rost R."/>
            <person name="Churcher C."/>
            <person name="Cooper J."/>
            <person name="Haydock S."/>
            <person name="van Driessche N."/>
            <person name="Cronin A."/>
            <person name="Goodhead I."/>
            <person name="Muzny D."/>
            <person name="Mourier T."/>
            <person name="Pain A."/>
            <person name="Lu M."/>
            <person name="Harper D."/>
            <person name="Lindsay R."/>
            <person name="Hauser H."/>
            <person name="James K."/>
            <person name="Quiles M."/>
            <person name="Madan Babu M."/>
            <person name="Saito T."/>
            <person name="Buchrieser C."/>
            <person name="Wardroper A."/>
            <person name="Felder M."/>
            <person name="Thangavelu M."/>
            <person name="Johnson D."/>
            <person name="Knights A."/>
            <person name="Loulseged H."/>
            <person name="Mungall K."/>
            <person name="Oliver K."/>
            <person name="Price C."/>
            <person name="Quail M.A."/>
            <person name="Urushihara H."/>
            <person name="Hernandez J."/>
            <person name="Rabbinowitsch E."/>
            <person name="Steffen D."/>
            <person name="Sanders M."/>
            <person name="Ma J."/>
            <person name="Kohara Y."/>
            <person name="Sharp S."/>
            <person name="Simmonds M."/>
            <person name="Spiegler S."/>
            <person name="Tivey A."/>
            <person name="Sugano S."/>
            <person name="White B."/>
            <person name="Walker D."/>
            <person name="Woodward J."/>
            <person name="Winckler T."/>
            <person name="Tanaka Y."/>
            <person name="Shaulsky G."/>
            <person name="Schleicher M."/>
            <person name="Weinstock G."/>
            <person name="Rosenthal A."/>
            <person name="Cox E.C."/>
            <person name="Chisholm R.L."/>
            <person name="Gibbs R."/>
            <person name="Loomis W.F."/>
            <person name="Platzer M."/>
            <person name="Kay R.R."/>
            <person name="Williams J."/>
            <person name="Dear P.H."/>
            <person name="Noegel A.A."/>
            <person name="Barrell B."/>
            <person name="Kuspa A."/>
        </authorList>
    </citation>
    <scope>NUCLEOTIDE SEQUENCE [LARGE SCALE GENOMIC DNA]</scope>
    <source>
        <strain evidence="2 3">AX4</strain>
    </source>
</reference>
<comment type="caution">
    <text evidence="2">The sequence shown here is derived from an EMBL/GenBank/DDBJ whole genome shotgun (WGS) entry which is preliminary data.</text>
</comment>
<protein>
    <submittedName>
        <fullName evidence="2">Uncharacterized protein</fullName>
    </submittedName>
</protein>
<name>Q54AK2_DICDI</name>
<dbReference type="PaxDb" id="44689-DDB0220070"/>
<dbReference type="dictyBase" id="DDB_G0294388"/>
<evidence type="ECO:0000313" key="2">
    <source>
        <dbReference type="EMBL" id="EAL60287.1"/>
    </source>
</evidence>
<dbReference type="KEGG" id="ddi:DDB_G0294388"/>
<feature type="region of interest" description="Disordered" evidence="1">
    <location>
        <begin position="269"/>
        <end position="290"/>
    </location>
</feature>
<accession>Q54AK2</accession>
<dbReference type="AlphaFoldDB" id="Q54AK2"/>